<dbReference type="AlphaFoldDB" id="A0A0E9PN35"/>
<protein>
    <submittedName>
        <fullName evidence="1">Uncharacterized protein</fullName>
    </submittedName>
</protein>
<reference evidence="1" key="2">
    <citation type="journal article" date="2015" name="Fish Shellfish Immunol.">
        <title>Early steps in the European eel (Anguilla anguilla)-Vibrio vulnificus interaction in the gills: Role of the RtxA13 toxin.</title>
        <authorList>
            <person name="Callol A."/>
            <person name="Pajuelo D."/>
            <person name="Ebbesson L."/>
            <person name="Teles M."/>
            <person name="MacKenzie S."/>
            <person name="Amaro C."/>
        </authorList>
    </citation>
    <scope>NUCLEOTIDE SEQUENCE</scope>
</reference>
<reference evidence="1" key="1">
    <citation type="submission" date="2014-11" db="EMBL/GenBank/DDBJ databases">
        <authorList>
            <person name="Amaro Gonzalez C."/>
        </authorList>
    </citation>
    <scope>NUCLEOTIDE SEQUENCE</scope>
</reference>
<proteinExistence type="predicted"/>
<organism evidence="1">
    <name type="scientific">Anguilla anguilla</name>
    <name type="common">European freshwater eel</name>
    <name type="synonym">Muraena anguilla</name>
    <dbReference type="NCBI Taxonomy" id="7936"/>
    <lineage>
        <taxon>Eukaryota</taxon>
        <taxon>Metazoa</taxon>
        <taxon>Chordata</taxon>
        <taxon>Craniata</taxon>
        <taxon>Vertebrata</taxon>
        <taxon>Euteleostomi</taxon>
        <taxon>Actinopterygii</taxon>
        <taxon>Neopterygii</taxon>
        <taxon>Teleostei</taxon>
        <taxon>Anguilliformes</taxon>
        <taxon>Anguillidae</taxon>
        <taxon>Anguilla</taxon>
    </lineage>
</organism>
<dbReference type="EMBL" id="GBXM01102668">
    <property type="protein sequence ID" value="JAH05909.1"/>
    <property type="molecule type" value="Transcribed_RNA"/>
</dbReference>
<evidence type="ECO:0000313" key="1">
    <source>
        <dbReference type="EMBL" id="JAH05909.1"/>
    </source>
</evidence>
<name>A0A0E9PN35_ANGAN</name>
<sequence>MLGQLIVPESQDVSCDGKSF</sequence>
<accession>A0A0E9PN35</accession>